<proteinExistence type="predicted"/>
<accession>A0ACB8BEG3</accession>
<name>A0ACB8BEG3_9AGAM</name>
<comment type="caution">
    <text evidence="1">The sequence shown here is derived from an EMBL/GenBank/DDBJ whole genome shotgun (WGS) entry which is preliminary data.</text>
</comment>
<gene>
    <name evidence="1" type="ORF">BV22DRAFT_537104</name>
</gene>
<protein>
    <submittedName>
        <fullName evidence="1">Kinase-like protein</fullName>
    </submittedName>
</protein>
<evidence type="ECO:0000313" key="2">
    <source>
        <dbReference type="Proteomes" id="UP000790709"/>
    </source>
</evidence>
<organism evidence="1 2">
    <name type="scientific">Leucogyrophana mollusca</name>
    <dbReference type="NCBI Taxonomy" id="85980"/>
    <lineage>
        <taxon>Eukaryota</taxon>
        <taxon>Fungi</taxon>
        <taxon>Dikarya</taxon>
        <taxon>Basidiomycota</taxon>
        <taxon>Agaricomycotina</taxon>
        <taxon>Agaricomycetes</taxon>
        <taxon>Agaricomycetidae</taxon>
        <taxon>Boletales</taxon>
        <taxon>Boletales incertae sedis</taxon>
        <taxon>Leucogyrophana</taxon>
    </lineage>
</organism>
<dbReference type="Proteomes" id="UP000790709">
    <property type="component" value="Unassembled WGS sequence"/>
</dbReference>
<keyword evidence="2" id="KW-1185">Reference proteome</keyword>
<sequence length="730" mass="80174">MISVSSRVSRNQSLFTNLTIHMGILRTIVTPFTRAPRWQVEHEEHTSPLVPETSLPFSPGPESTGDVQASPDKLTTPTVPGDWPTSSCRAHAARSDKTEDLCLINPVSPPPGPSNLPCVATTPLQQLNAAPVSPETNPNPPTPVERDNNHDNKHPPPQRCPLLYPLIPETPQLITNMGTPTTCCLETPLPQSQAPSLRRKAAILDLHPQYSQSCAGYSASQADIRYPGRGSGVGNLSPLYLTHAHHEQFLPRGAVAVCTDPFVVPSDDAFVEPKTKPSVRMDAAAGKPSTHCKPSEPQTSPVKPDGFQLAPVPEQTEVVPATWKHGSIFNINGRPFTLEHEIGSGSFGVVWSATSVATRDLPAEEIAIKVFNKPASLLDNLIAKTPSGVLLRPGCLEKEAGQIRREFEILKKVTEARSPFLTPLLRGFSDDDNVYFVMRQYPMNLRQRLADRTVNMLQLPQIKVWMAELVLAVETLHKLGIIHQDLKPDNILITPSGHLCIADFGLSVAADLGPERTLKDVELQCQGRAGTIDYQAPEVHTTNYDYKIDIYAVGLIMLEMYLRTGSPWSKDLGELGVRLPDPLAALQSIGEPKTRELLSKLLANDPRERPDWTALREMAYFKDSPIDWAMIEARQYPTGCTPCIHPERLREPAYTLGQKLTAAGASLVRELKQIWASRSSKGVEPGLLEIDYHCPEGVFRDALHGLSCRLLGGGKCFYAEAGPQVGLRFH</sequence>
<reference evidence="1" key="1">
    <citation type="journal article" date="2021" name="New Phytol.">
        <title>Evolutionary innovations through gain and loss of genes in the ectomycorrhizal Boletales.</title>
        <authorList>
            <person name="Wu G."/>
            <person name="Miyauchi S."/>
            <person name="Morin E."/>
            <person name="Kuo A."/>
            <person name="Drula E."/>
            <person name="Varga T."/>
            <person name="Kohler A."/>
            <person name="Feng B."/>
            <person name="Cao Y."/>
            <person name="Lipzen A."/>
            <person name="Daum C."/>
            <person name="Hundley H."/>
            <person name="Pangilinan J."/>
            <person name="Johnson J."/>
            <person name="Barry K."/>
            <person name="LaButti K."/>
            <person name="Ng V."/>
            <person name="Ahrendt S."/>
            <person name="Min B."/>
            <person name="Choi I.G."/>
            <person name="Park H."/>
            <person name="Plett J.M."/>
            <person name="Magnuson J."/>
            <person name="Spatafora J.W."/>
            <person name="Nagy L.G."/>
            <person name="Henrissat B."/>
            <person name="Grigoriev I.V."/>
            <person name="Yang Z.L."/>
            <person name="Xu J."/>
            <person name="Martin F.M."/>
        </authorList>
    </citation>
    <scope>NUCLEOTIDE SEQUENCE</scope>
    <source>
        <strain evidence="1">KUC20120723A-06</strain>
    </source>
</reference>
<dbReference type="EMBL" id="MU266434">
    <property type="protein sequence ID" value="KAH7924059.1"/>
    <property type="molecule type" value="Genomic_DNA"/>
</dbReference>
<evidence type="ECO:0000313" key="1">
    <source>
        <dbReference type="EMBL" id="KAH7924059.1"/>
    </source>
</evidence>